<evidence type="ECO:0000313" key="2">
    <source>
        <dbReference type="EMBL" id="EOI58553.1"/>
    </source>
</evidence>
<dbReference type="AlphaFoldDB" id="R2XVI1"/>
<evidence type="ECO:0000313" key="3">
    <source>
        <dbReference type="EMBL" id="EOW79595.1"/>
    </source>
</evidence>
<dbReference type="PATRIC" id="fig|1158614.3.peg.645"/>
<reference evidence="3 5" key="2">
    <citation type="submission" date="2013-03" db="EMBL/GenBank/DDBJ databases">
        <title>The Genome Sequence of Enterococcus gilvus ATCC BAA-350 (PacBio/Illumina hybrid assembly).</title>
        <authorList>
            <consortium name="The Broad Institute Genomics Platform"/>
            <consortium name="The Broad Institute Genome Sequencing Center for Infectious Disease"/>
            <person name="Earl A."/>
            <person name="Russ C."/>
            <person name="Gilmore M."/>
            <person name="Surin D."/>
            <person name="Walker B."/>
            <person name="Young S."/>
            <person name="Zeng Q."/>
            <person name="Gargeya S."/>
            <person name="Fitzgerald M."/>
            <person name="Haas B."/>
            <person name="Abouelleil A."/>
            <person name="Allen A.W."/>
            <person name="Alvarado L."/>
            <person name="Arachchi H.M."/>
            <person name="Berlin A.M."/>
            <person name="Chapman S.B."/>
            <person name="Gainer-Dewar J."/>
            <person name="Goldberg J."/>
            <person name="Griggs A."/>
            <person name="Gujja S."/>
            <person name="Hansen M."/>
            <person name="Howarth C."/>
            <person name="Imamovic A."/>
            <person name="Ireland A."/>
            <person name="Larimer J."/>
            <person name="McCowan C."/>
            <person name="Murphy C."/>
            <person name="Pearson M."/>
            <person name="Poon T.W."/>
            <person name="Priest M."/>
            <person name="Roberts A."/>
            <person name="Saif S."/>
            <person name="Shea T."/>
            <person name="Sisk P."/>
            <person name="Sykes S."/>
            <person name="Wortman J."/>
            <person name="Nusbaum C."/>
            <person name="Birren B."/>
        </authorList>
    </citation>
    <scope>NUCLEOTIDE SEQUENCE [LARGE SCALE GENOMIC DNA]</scope>
    <source>
        <strain evidence="3 5">ATCC BAA-350</strain>
    </source>
</reference>
<dbReference type="EMBL" id="ASWH01000002">
    <property type="protein sequence ID" value="EOW79595.1"/>
    <property type="molecule type" value="Genomic_DNA"/>
</dbReference>
<dbReference type="EMBL" id="AJDQ01000003">
    <property type="protein sequence ID" value="EOI58553.1"/>
    <property type="molecule type" value="Genomic_DNA"/>
</dbReference>
<evidence type="ECO:0000259" key="1">
    <source>
        <dbReference type="Pfam" id="PF05043"/>
    </source>
</evidence>
<protein>
    <recommendedName>
        <fullName evidence="1">Mga helix-turn-helix domain-containing protein</fullName>
    </recommendedName>
</protein>
<dbReference type="Pfam" id="PF05043">
    <property type="entry name" value="Mga"/>
    <property type="match status" value="1"/>
</dbReference>
<dbReference type="RefSeq" id="WP_010779075.1">
    <property type="nucleotide sequence ID" value="NZ_ASWH01000002.1"/>
</dbReference>
<keyword evidence="5" id="KW-1185">Reference proteome</keyword>
<proteinExistence type="predicted"/>
<evidence type="ECO:0000313" key="4">
    <source>
        <dbReference type="Proteomes" id="UP000013750"/>
    </source>
</evidence>
<organism evidence="2 4">
    <name type="scientific">Enterococcus gilvus ATCC BAA-350</name>
    <dbReference type="NCBI Taxonomy" id="1158614"/>
    <lineage>
        <taxon>Bacteria</taxon>
        <taxon>Bacillati</taxon>
        <taxon>Bacillota</taxon>
        <taxon>Bacilli</taxon>
        <taxon>Lactobacillales</taxon>
        <taxon>Enterococcaceae</taxon>
        <taxon>Enterococcus</taxon>
    </lineage>
</organism>
<evidence type="ECO:0000313" key="5">
    <source>
        <dbReference type="Proteomes" id="UP000014160"/>
    </source>
</evidence>
<dbReference type="Proteomes" id="UP000013750">
    <property type="component" value="Unassembled WGS sequence"/>
</dbReference>
<dbReference type="Proteomes" id="UP000014160">
    <property type="component" value="Unassembled WGS sequence"/>
</dbReference>
<name>R2XVI1_9ENTE</name>
<feature type="domain" description="Mga helix-turn-helix" evidence="1">
    <location>
        <begin position="86"/>
        <end position="168"/>
    </location>
</feature>
<reference evidence="2 4" key="1">
    <citation type="submission" date="2013-02" db="EMBL/GenBank/DDBJ databases">
        <title>The Genome Sequence of Enterococcus gilvus ATCC BAA-350.</title>
        <authorList>
            <consortium name="The Broad Institute Genome Sequencing Platform"/>
            <consortium name="The Broad Institute Genome Sequencing Center for Infectious Disease"/>
            <person name="Earl A.M."/>
            <person name="Gilmore M.S."/>
            <person name="Lebreton F."/>
            <person name="Walker B."/>
            <person name="Young S.K."/>
            <person name="Zeng Q."/>
            <person name="Gargeya S."/>
            <person name="Fitzgerald M."/>
            <person name="Haas B."/>
            <person name="Abouelleil A."/>
            <person name="Alvarado L."/>
            <person name="Arachchi H.M."/>
            <person name="Berlin A.M."/>
            <person name="Chapman S.B."/>
            <person name="Dewar J."/>
            <person name="Goldberg J."/>
            <person name="Griggs A."/>
            <person name="Gujja S."/>
            <person name="Hansen M."/>
            <person name="Howarth C."/>
            <person name="Imamovic A."/>
            <person name="Larimer J."/>
            <person name="McCowan C."/>
            <person name="Murphy C."/>
            <person name="Neiman D."/>
            <person name="Pearson M."/>
            <person name="Priest M."/>
            <person name="Roberts A."/>
            <person name="Saif S."/>
            <person name="Shea T."/>
            <person name="Sisk P."/>
            <person name="Sykes S."/>
            <person name="Wortman J."/>
            <person name="Nusbaum C."/>
            <person name="Birren B."/>
        </authorList>
    </citation>
    <scope>NUCLEOTIDE SEQUENCE [LARGE SCALE GENOMIC DNA]</scope>
    <source>
        <strain evidence="2 4">ATCC BAA-350</strain>
    </source>
</reference>
<gene>
    <name evidence="3" type="ORF">I592_03735</name>
    <name evidence="2" type="ORF">UKC_00626</name>
</gene>
<dbReference type="HOGENOM" id="CLU_044967_1_0_9"/>
<dbReference type="eggNOG" id="COG3711">
    <property type="taxonomic scope" value="Bacteria"/>
</dbReference>
<comment type="caution">
    <text evidence="2">The sequence shown here is derived from an EMBL/GenBank/DDBJ whole genome shotgun (WGS) entry which is preliminary data.</text>
</comment>
<sequence>MIVLLDNFLAKEEWRKYQLLKKVERSPYFALTKKELSDDLEMSNYVLKSTIDQLVLDLERFGLAKEIHLFVEEPFVQVESTGTANSDTLLENYVKESISFNILLGASLEKFKSLNEFSEKETISYPIAHSTYKKLNHNLKDFELQIDKKFRLTGKSEKNIRLFLTELFARIYRGQEDIFTSSDRSLIQAKLQMFDSAHFTVHEKNNLMYYLYVTNLRIQQKKYISEKRTANLLIENFSQELSDTFFRRVPDTFREAEVYAFFCYYATCSESLDQELSPADDSLVTAWSQDLLVSLSKVFPKIANNPENQKAFMARSRFLHFQLLETSLAYEAIQPEINIIYFQQNYPALLEFCGTYVKEMQQTNPELYRKKKQVFFQYLFLILDAFPKNVLLETIKVYVDFSFGHLYNQFIMENIGFFHQVGAEITTTITEADILLTDSRDLGSLYKKECIVWLAPPRPLDWANLGQKIIQKRADTEREK</sequence>
<accession>R2XVI1</accession>
<dbReference type="InterPro" id="IPR007737">
    <property type="entry name" value="Mga_HTH"/>
</dbReference>